<organism evidence="2 3">
    <name type="scientific">Amazona collaria</name>
    <name type="common">yellow-billed parrot</name>
    <dbReference type="NCBI Taxonomy" id="241587"/>
    <lineage>
        <taxon>Eukaryota</taxon>
        <taxon>Metazoa</taxon>
        <taxon>Chordata</taxon>
        <taxon>Craniata</taxon>
        <taxon>Vertebrata</taxon>
        <taxon>Euteleostomi</taxon>
        <taxon>Archelosauria</taxon>
        <taxon>Archosauria</taxon>
        <taxon>Dinosauria</taxon>
        <taxon>Saurischia</taxon>
        <taxon>Theropoda</taxon>
        <taxon>Coelurosauria</taxon>
        <taxon>Aves</taxon>
        <taxon>Neognathae</taxon>
        <taxon>Neoaves</taxon>
        <taxon>Telluraves</taxon>
        <taxon>Australaves</taxon>
        <taxon>Psittaciformes</taxon>
        <taxon>Psittacidae</taxon>
        <taxon>Amazona</taxon>
    </lineage>
</organism>
<evidence type="ECO:0000256" key="1">
    <source>
        <dbReference type="SAM" id="MobiDB-lite"/>
    </source>
</evidence>
<sequence length="94" mass="10873">MKPAMETAAEENAEQSQEKKVITRPEMEIGRYHWMYRSSRPHRYHHVPALRGNISPLGIQAEALEMVWQFHMPVLSISGLRPQKDPILFSGSFI</sequence>
<dbReference type="Proteomes" id="UP000694522">
    <property type="component" value="Unplaced"/>
</dbReference>
<reference evidence="2" key="1">
    <citation type="submission" date="2025-08" db="UniProtKB">
        <authorList>
            <consortium name="Ensembl"/>
        </authorList>
    </citation>
    <scope>IDENTIFICATION</scope>
</reference>
<keyword evidence="3" id="KW-1185">Reference proteome</keyword>
<accession>A0A8B9EXB8</accession>
<reference evidence="2" key="2">
    <citation type="submission" date="2025-09" db="UniProtKB">
        <authorList>
            <consortium name="Ensembl"/>
        </authorList>
    </citation>
    <scope>IDENTIFICATION</scope>
</reference>
<evidence type="ECO:0000313" key="3">
    <source>
        <dbReference type="Proteomes" id="UP000694522"/>
    </source>
</evidence>
<dbReference type="Ensembl" id="ENSACOT00000000195.1">
    <property type="protein sequence ID" value="ENSACOP00000000183.1"/>
    <property type="gene ID" value="ENSACOG00000000137.1"/>
</dbReference>
<dbReference type="AlphaFoldDB" id="A0A8B9EXB8"/>
<feature type="region of interest" description="Disordered" evidence="1">
    <location>
        <begin position="1"/>
        <end position="20"/>
    </location>
</feature>
<proteinExistence type="predicted"/>
<protein>
    <submittedName>
        <fullName evidence="2">Uncharacterized protein</fullName>
    </submittedName>
</protein>
<name>A0A8B9EXB8_9PSIT</name>
<evidence type="ECO:0000313" key="2">
    <source>
        <dbReference type="Ensembl" id="ENSACOP00000000183.1"/>
    </source>
</evidence>